<accession>A0A448XFY7</accession>
<dbReference type="OrthoDB" id="198977at2759"/>
<feature type="compositionally biased region" description="Basic and acidic residues" evidence="1">
    <location>
        <begin position="262"/>
        <end position="275"/>
    </location>
</feature>
<dbReference type="AlphaFoldDB" id="A0A448XFY7"/>
<evidence type="ECO:0000313" key="3">
    <source>
        <dbReference type="Proteomes" id="UP000784294"/>
    </source>
</evidence>
<comment type="caution">
    <text evidence="2">The sequence shown here is derived from an EMBL/GenBank/DDBJ whole genome shotgun (WGS) entry which is preliminary data.</text>
</comment>
<dbReference type="Proteomes" id="UP000784294">
    <property type="component" value="Unassembled WGS sequence"/>
</dbReference>
<gene>
    <name evidence="2" type="ORF">PXEA_LOCUS29209</name>
</gene>
<evidence type="ECO:0000256" key="1">
    <source>
        <dbReference type="SAM" id="MobiDB-lite"/>
    </source>
</evidence>
<dbReference type="EMBL" id="CAAALY010250604">
    <property type="protein sequence ID" value="VEL35769.1"/>
    <property type="molecule type" value="Genomic_DNA"/>
</dbReference>
<feature type="region of interest" description="Disordered" evidence="1">
    <location>
        <begin position="253"/>
        <end position="296"/>
    </location>
</feature>
<sequence>MKMTPTRRERRKRDDYAPRFIHVQPDVKAYTTASRDALGRMEGYIRQLASDPKLYITHELGEKIQALADQTAILKMDNFLMQGASGAWRNQFPMRQLVTEKQSLLSTAGKLEDSDGQLVRRFITNMTRGRIACTSEQCAREELSSGNSSCQGVGWTDSAVRSAHAWANQELSGLHFELEPLVDVARQRTTQYLDELGVTDRYLGYRANLGYSGRRAGLCYPNPAGRRIVDDGRSDVAPRWQMPIVWERANQVGTRGYQPEPDSEHELEGWSRGRSESAGQTAGAGGQNVESGDLYPSKSEYQTSYIQPFLHDAATIRNPPPGTHRHRLEQPADLRGRGNLAAFDSSMVHSKGYPINPKPNFLSHMREPSNQASTAAMASFANAKSEMKDSYSWSEMKKKGKGELSAPLSAHV</sequence>
<name>A0A448XFY7_9PLAT</name>
<organism evidence="2 3">
    <name type="scientific">Protopolystoma xenopodis</name>
    <dbReference type="NCBI Taxonomy" id="117903"/>
    <lineage>
        <taxon>Eukaryota</taxon>
        <taxon>Metazoa</taxon>
        <taxon>Spiralia</taxon>
        <taxon>Lophotrochozoa</taxon>
        <taxon>Platyhelminthes</taxon>
        <taxon>Monogenea</taxon>
        <taxon>Polyopisthocotylea</taxon>
        <taxon>Polystomatidea</taxon>
        <taxon>Polystomatidae</taxon>
        <taxon>Protopolystoma</taxon>
    </lineage>
</organism>
<keyword evidence="3" id="KW-1185">Reference proteome</keyword>
<protein>
    <submittedName>
        <fullName evidence="2">Uncharacterized protein</fullName>
    </submittedName>
</protein>
<evidence type="ECO:0000313" key="2">
    <source>
        <dbReference type="EMBL" id="VEL35769.1"/>
    </source>
</evidence>
<reference evidence="2" key="1">
    <citation type="submission" date="2018-11" db="EMBL/GenBank/DDBJ databases">
        <authorList>
            <consortium name="Pathogen Informatics"/>
        </authorList>
    </citation>
    <scope>NUCLEOTIDE SEQUENCE</scope>
</reference>
<proteinExistence type="predicted"/>
<feature type="region of interest" description="Disordered" evidence="1">
    <location>
        <begin position="391"/>
        <end position="412"/>
    </location>
</feature>